<reference evidence="1" key="1">
    <citation type="submission" date="2022-08" db="EMBL/GenBank/DDBJ databases">
        <title>Nisaea acidiphila sp. nov., isolated from a marine algal debris and emended description of the genus Nisaea Urios et al. 2008.</title>
        <authorList>
            <person name="Kwon K."/>
        </authorList>
    </citation>
    <scope>NUCLEOTIDE SEQUENCE</scope>
    <source>
        <strain evidence="1">MEBiC11861</strain>
    </source>
</reference>
<dbReference type="RefSeq" id="WP_257769550.1">
    <property type="nucleotide sequence ID" value="NZ_CP102480.1"/>
</dbReference>
<name>A0A9J7AV95_9PROT</name>
<proteinExistence type="predicted"/>
<evidence type="ECO:0000313" key="1">
    <source>
        <dbReference type="EMBL" id="UUX50385.1"/>
    </source>
</evidence>
<organism evidence="1 2">
    <name type="scientific">Nisaea acidiphila</name>
    <dbReference type="NCBI Taxonomy" id="1862145"/>
    <lineage>
        <taxon>Bacteria</taxon>
        <taxon>Pseudomonadati</taxon>
        <taxon>Pseudomonadota</taxon>
        <taxon>Alphaproteobacteria</taxon>
        <taxon>Rhodospirillales</taxon>
        <taxon>Thalassobaculaceae</taxon>
        <taxon>Nisaea</taxon>
    </lineage>
</organism>
<sequence length="100" mass="11155">MDALIQKILFLTGGTAVAFAAAYGLYTLWEEHTATGRCFSAERKLEQHRFGIDFQKAMSLADDAANRKRSVEICLTDDGVCLEGFARDLQEFCNAEITTR</sequence>
<evidence type="ECO:0000313" key="2">
    <source>
        <dbReference type="Proteomes" id="UP001060336"/>
    </source>
</evidence>
<dbReference type="Proteomes" id="UP001060336">
    <property type="component" value="Chromosome"/>
</dbReference>
<dbReference type="EMBL" id="CP102480">
    <property type="protein sequence ID" value="UUX50385.1"/>
    <property type="molecule type" value="Genomic_DNA"/>
</dbReference>
<gene>
    <name evidence="1" type="ORF">NUH88_01545</name>
</gene>
<dbReference type="AlphaFoldDB" id="A0A9J7AV95"/>
<keyword evidence="2" id="KW-1185">Reference proteome</keyword>
<protein>
    <submittedName>
        <fullName evidence="1">Uncharacterized protein</fullName>
    </submittedName>
</protein>
<accession>A0A9J7AV95</accession>
<dbReference type="KEGG" id="naci:NUH88_01545"/>